<dbReference type="AlphaFoldDB" id="A0AAN7CJA2"/>
<organism evidence="4 5">
    <name type="scientific">Corynascus novoguineensis</name>
    <dbReference type="NCBI Taxonomy" id="1126955"/>
    <lineage>
        <taxon>Eukaryota</taxon>
        <taxon>Fungi</taxon>
        <taxon>Dikarya</taxon>
        <taxon>Ascomycota</taxon>
        <taxon>Pezizomycotina</taxon>
        <taxon>Sordariomycetes</taxon>
        <taxon>Sordariomycetidae</taxon>
        <taxon>Sordariales</taxon>
        <taxon>Chaetomiaceae</taxon>
        <taxon>Corynascus</taxon>
    </lineage>
</organism>
<evidence type="ECO:0000313" key="4">
    <source>
        <dbReference type="EMBL" id="KAK4243105.1"/>
    </source>
</evidence>
<dbReference type="EMBL" id="MU857881">
    <property type="protein sequence ID" value="KAK4243105.1"/>
    <property type="molecule type" value="Genomic_DNA"/>
</dbReference>
<accession>A0AAN7CJA2</accession>
<keyword evidence="1" id="KW-0547">Nucleotide-binding</keyword>
<evidence type="ECO:0000259" key="3">
    <source>
        <dbReference type="Pfam" id="PF25426"/>
    </source>
</evidence>
<sequence>MGTQDQALIRAGRVDKKIELPNADKDVMFRLFCMIFKQSEGDILDPKQPVEDDETVERYAGEFAREIPEGEFSPAEIQSFL</sequence>
<gene>
    <name evidence="4" type="ORF">C7999DRAFT_18493</name>
</gene>
<dbReference type="InterPro" id="IPR057495">
    <property type="entry name" value="AAA_lid_BCS1"/>
</dbReference>
<protein>
    <recommendedName>
        <fullName evidence="3">Mitochondrial chaperone BCS1-like ATPase lid domain-containing protein</fullName>
    </recommendedName>
</protein>
<comment type="caution">
    <text evidence="4">The sequence shown here is derived from an EMBL/GenBank/DDBJ whole genome shotgun (WGS) entry which is preliminary data.</text>
</comment>
<dbReference type="GO" id="GO:0005524">
    <property type="term" value="F:ATP binding"/>
    <property type="evidence" value="ECO:0007669"/>
    <property type="project" value="UniProtKB-KW"/>
</dbReference>
<feature type="non-terminal residue" evidence="4">
    <location>
        <position position="81"/>
    </location>
</feature>
<evidence type="ECO:0000313" key="5">
    <source>
        <dbReference type="Proteomes" id="UP001303647"/>
    </source>
</evidence>
<feature type="domain" description="Mitochondrial chaperone BCS1-like ATPase lid" evidence="3">
    <location>
        <begin position="53"/>
        <end position="81"/>
    </location>
</feature>
<evidence type="ECO:0000256" key="2">
    <source>
        <dbReference type="ARBA" id="ARBA00022840"/>
    </source>
</evidence>
<keyword evidence="2" id="KW-0067">ATP-binding</keyword>
<evidence type="ECO:0000256" key="1">
    <source>
        <dbReference type="ARBA" id="ARBA00022741"/>
    </source>
</evidence>
<reference evidence="4" key="1">
    <citation type="journal article" date="2023" name="Mol. Phylogenet. Evol.">
        <title>Genome-scale phylogeny and comparative genomics of the fungal order Sordariales.</title>
        <authorList>
            <person name="Hensen N."/>
            <person name="Bonometti L."/>
            <person name="Westerberg I."/>
            <person name="Brannstrom I.O."/>
            <person name="Guillou S."/>
            <person name="Cros-Aarteil S."/>
            <person name="Calhoun S."/>
            <person name="Haridas S."/>
            <person name="Kuo A."/>
            <person name="Mondo S."/>
            <person name="Pangilinan J."/>
            <person name="Riley R."/>
            <person name="LaButti K."/>
            <person name="Andreopoulos B."/>
            <person name="Lipzen A."/>
            <person name="Chen C."/>
            <person name="Yan M."/>
            <person name="Daum C."/>
            <person name="Ng V."/>
            <person name="Clum A."/>
            <person name="Steindorff A."/>
            <person name="Ohm R.A."/>
            <person name="Martin F."/>
            <person name="Silar P."/>
            <person name="Natvig D.O."/>
            <person name="Lalanne C."/>
            <person name="Gautier V."/>
            <person name="Ament-Velasquez S.L."/>
            <person name="Kruys A."/>
            <person name="Hutchinson M.I."/>
            <person name="Powell A.J."/>
            <person name="Barry K."/>
            <person name="Miller A.N."/>
            <person name="Grigoriev I.V."/>
            <person name="Debuchy R."/>
            <person name="Gladieux P."/>
            <person name="Hiltunen Thoren M."/>
            <person name="Johannesson H."/>
        </authorList>
    </citation>
    <scope>NUCLEOTIDE SEQUENCE</scope>
    <source>
        <strain evidence="4">CBS 359.72</strain>
    </source>
</reference>
<keyword evidence="5" id="KW-1185">Reference proteome</keyword>
<name>A0AAN7CJA2_9PEZI</name>
<dbReference type="Proteomes" id="UP001303647">
    <property type="component" value="Unassembled WGS sequence"/>
</dbReference>
<reference evidence="4" key="2">
    <citation type="submission" date="2023-05" db="EMBL/GenBank/DDBJ databases">
        <authorList>
            <consortium name="Lawrence Berkeley National Laboratory"/>
            <person name="Steindorff A."/>
            <person name="Hensen N."/>
            <person name="Bonometti L."/>
            <person name="Westerberg I."/>
            <person name="Brannstrom I.O."/>
            <person name="Guillou S."/>
            <person name="Cros-Aarteil S."/>
            <person name="Calhoun S."/>
            <person name="Haridas S."/>
            <person name="Kuo A."/>
            <person name="Mondo S."/>
            <person name="Pangilinan J."/>
            <person name="Riley R."/>
            <person name="Labutti K."/>
            <person name="Andreopoulos B."/>
            <person name="Lipzen A."/>
            <person name="Chen C."/>
            <person name="Yanf M."/>
            <person name="Daum C."/>
            <person name="Ng V."/>
            <person name="Clum A."/>
            <person name="Ohm R."/>
            <person name="Martin F."/>
            <person name="Silar P."/>
            <person name="Natvig D."/>
            <person name="Lalanne C."/>
            <person name="Gautier V."/>
            <person name="Ament-Velasquez S.L."/>
            <person name="Kruys A."/>
            <person name="Hutchinson M.I."/>
            <person name="Powell A.J."/>
            <person name="Barry K."/>
            <person name="Miller A.N."/>
            <person name="Grigoriev I.V."/>
            <person name="Debuchy R."/>
            <person name="Gladieux P."/>
            <person name="Thoren M.H."/>
            <person name="Johannesson H."/>
        </authorList>
    </citation>
    <scope>NUCLEOTIDE SEQUENCE</scope>
    <source>
        <strain evidence="4">CBS 359.72</strain>
    </source>
</reference>
<dbReference type="Pfam" id="PF25426">
    <property type="entry name" value="AAA_lid_BCS1"/>
    <property type="match status" value="1"/>
</dbReference>
<proteinExistence type="predicted"/>